<dbReference type="GO" id="GO:0016491">
    <property type="term" value="F:oxidoreductase activity"/>
    <property type="evidence" value="ECO:0007669"/>
    <property type="project" value="InterPro"/>
</dbReference>
<dbReference type="PRINTS" id="PR00371">
    <property type="entry name" value="FPNCR"/>
</dbReference>
<evidence type="ECO:0000313" key="3">
    <source>
        <dbReference type="EMBL" id="AAP04945.1"/>
    </source>
</evidence>
<dbReference type="KEGG" id="cca:CCA_00194"/>
<dbReference type="Pfam" id="PF00175">
    <property type="entry name" value="NAD_binding_1"/>
    <property type="match status" value="1"/>
</dbReference>
<dbReference type="HOGENOM" id="CLU_001570_17_0_0"/>
<dbReference type="STRING" id="227941.CCA_00194"/>
<proteinExistence type="predicted"/>
<dbReference type="SUPFAM" id="SSF63380">
    <property type="entry name" value="Riboflavin synthase domain-like"/>
    <property type="match status" value="1"/>
</dbReference>
<dbReference type="SUPFAM" id="SSF52343">
    <property type="entry name" value="Ferredoxin reductase-like, C-terminal NADP-linked domain"/>
    <property type="match status" value="1"/>
</dbReference>
<reference evidence="3 4" key="1">
    <citation type="journal article" date="2003" name="Nucleic Acids Res.">
        <title>Genome sequence of Chlamydophila caviae (Chlamydia psittaci GPIC): examining the role of niche-specific genes in the evolution of the Chlamydiaceae.</title>
        <authorList>
            <person name="Read T.D."/>
            <person name="Myers G.S.A."/>
            <person name="Brunham R.C."/>
            <person name="Nelson W.C."/>
            <person name="Paulsen I.T."/>
            <person name="Heidelberg J.F."/>
            <person name="Holtzapple E.K."/>
            <person name="Khouri H.M."/>
            <person name="Federova N.B."/>
            <person name="Carty H.A."/>
            <person name="Umayam L.A."/>
            <person name="Haft D.H."/>
            <person name="Peterson J.D."/>
            <person name="Beanan M.J."/>
            <person name="White O."/>
            <person name="Salzberg S.L."/>
            <person name="Hsia R.-C."/>
            <person name="McClarty G."/>
            <person name="Rank R.G."/>
            <person name="Bavoil P.M."/>
            <person name="Fraser C.M."/>
        </authorList>
    </citation>
    <scope>NUCLEOTIDE SEQUENCE [LARGE SCALE GENOMIC DNA]</scope>
    <source>
        <strain evidence="4">ATCC VR-813 / DSM 19441 / 03DC25 / GPIC</strain>
    </source>
</reference>
<dbReference type="GO" id="GO:0010181">
    <property type="term" value="F:FMN binding"/>
    <property type="evidence" value="ECO:0007669"/>
    <property type="project" value="TreeGrafter"/>
</dbReference>
<dbReference type="InterPro" id="IPR017938">
    <property type="entry name" value="Riboflavin_synthase-like_b-brl"/>
</dbReference>
<keyword evidence="4" id="KW-1185">Reference proteome</keyword>
<dbReference type="eggNOG" id="COG0369">
    <property type="taxonomic scope" value="Bacteria"/>
</dbReference>
<dbReference type="Gene3D" id="2.40.30.10">
    <property type="entry name" value="Translation factors"/>
    <property type="match status" value="2"/>
</dbReference>
<dbReference type="GO" id="GO:0005829">
    <property type="term" value="C:cytosol"/>
    <property type="evidence" value="ECO:0007669"/>
    <property type="project" value="TreeGrafter"/>
</dbReference>
<dbReference type="AlphaFoldDB" id="Q824F8"/>
<evidence type="ECO:0000313" key="4">
    <source>
        <dbReference type="Proteomes" id="UP000002193"/>
    </source>
</evidence>
<evidence type="ECO:0000259" key="2">
    <source>
        <dbReference type="PROSITE" id="PS51384"/>
    </source>
</evidence>
<evidence type="ECO:0000256" key="1">
    <source>
        <dbReference type="ARBA" id="ARBA00022630"/>
    </source>
</evidence>
<name>Q824F8_CHLCV</name>
<keyword evidence="1" id="KW-0285">Flavoprotein</keyword>
<dbReference type="PANTHER" id="PTHR19384">
    <property type="entry name" value="NITRIC OXIDE SYNTHASE-RELATED"/>
    <property type="match status" value="1"/>
</dbReference>
<dbReference type="InterPro" id="IPR001433">
    <property type="entry name" value="OxRdtase_FAD/NAD-bd"/>
</dbReference>
<sequence>MAMHLLEKFKAQRVSLLSRELVSCCDSSIASSDAGHVYQLFFNTTNSNLSYKVGDSLGIFPKNSLSVVGKILECLGYSPKQLVQTRESSHITFYDFLRCHANIDKIPAKLKSFFPDVEDSTSLYDAIQKYQPTISLELFTQSVLPLLPRFYSIASAPHPTEGKIELLVRLVSYSGEYEQRHGVCSFFLCKELEIGEECYAFVQPTKHFTIGDHVQNKPIVMIGSGTGIAPYKGFVQQRIYNNDPGMNLLFFGERFEKANFYYQNFWKKAIKNELLKLFLAFSRDGDQKIYVQDLLRKERELVLRACEEGAHFFVCGSKTLGSEVKKTLEDILGKDKLSQLKEERRYVIDVY</sequence>
<dbReference type="InterPro" id="IPR001709">
    <property type="entry name" value="Flavoprot_Pyr_Nucl_cyt_Rdtase"/>
</dbReference>
<organism evidence="3 4">
    <name type="scientific">Chlamydia caviae (strain ATCC VR-813 / DSM 19441 / 03DC25 / GPIC)</name>
    <name type="common">Chlamydophila caviae</name>
    <dbReference type="NCBI Taxonomy" id="227941"/>
    <lineage>
        <taxon>Bacteria</taxon>
        <taxon>Pseudomonadati</taxon>
        <taxon>Chlamydiota</taxon>
        <taxon>Chlamydiia</taxon>
        <taxon>Chlamydiales</taxon>
        <taxon>Chlamydiaceae</taxon>
        <taxon>Chlamydia/Chlamydophila group</taxon>
        <taxon>Chlamydia</taxon>
    </lineage>
</organism>
<dbReference type="EMBL" id="AE015925">
    <property type="protein sequence ID" value="AAP04945.1"/>
    <property type="molecule type" value="Genomic_DNA"/>
</dbReference>
<dbReference type="GO" id="GO:0050660">
    <property type="term" value="F:flavin adenine dinucleotide binding"/>
    <property type="evidence" value="ECO:0007669"/>
    <property type="project" value="TreeGrafter"/>
</dbReference>
<dbReference type="InterPro" id="IPR023173">
    <property type="entry name" value="NADPH_Cyt_P450_Rdtase_alpha"/>
</dbReference>
<gene>
    <name evidence="3" type="ordered locus">CCA_00194</name>
</gene>
<accession>Q824F8</accession>
<dbReference type="Gene3D" id="3.40.50.80">
    <property type="entry name" value="Nucleotide-binding domain of ferredoxin-NADP reductase (FNR) module"/>
    <property type="match status" value="1"/>
</dbReference>
<dbReference type="InterPro" id="IPR017927">
    <property type="entry name" value="FAD-bd_FR_type"/>
</dbReference>
<dbReference type="PROSITE" id="PS51384">
    <property type="entry name" value="FAD_FR"/>
    <property type="match status" value="1"/>
</dbReference>
<dbReference type="Proteomes" id="UP000002193">
    <property type="component" value="Chromosome"/>
</dbReference>
<dbReference type="InterPro" id="IPR039261">
    <property type="entry name" value="FNR_nucleotide-bd"/>
</dbReference>
<dbReference type="Gene3D" id="1.20.990.10">
    <property type="entry name" value="NADPH-cytochrome p450 Reductase, Chain A, domain 3"/>
    <property type="match status" value="1"/>
</dbReference>
<feature type="domain" description="FAD-binding FR-type" evidence="2">
    <location>
        <begin position="9"/>
        <end position="211"/>
    </location>
</feature>
<protein>
    <submittedName>
        <fullName evidence="3">Oxidoreductase</fullName>
    </submittedName>
</protein>